<feature type="transmembrane region" description="Helical" evidence="11">
    <location>
        <begin position="226"/>
        <end position="247"/>
    </location>
</feature>
<dbReference type="PRINTS" id="PR02020">
    <property type="entry name" value="AQUAPORIN8"/>
</dbReference>
<evidence type="ECO:0000256" key="7">
    <source>
        <dbReference type="ARBA" id="ARBA00022989"/>
    </source>
</evidence>
<feature type="transmembrane region" description="Helical" evidence="11">
    <location>
        <begin position="152"/>
        <end position="175"/>
    </location>
</feature>
<keyword evidence="8 11" id="KW-0472">Membrane</keyword>
<dbReference type="AlphaFoldDB" id="A0A444U9Y0"/>
<dbReference type="InterPro" id="IPR023271">
    <property type="entry name" value="Aquaporin-like"/>
</dbReference>
<dbReference type="InterPro" id="IPR034294">
    <property type="entry name" value="Aquaporin_transptr"/>
</dbReference>
<keyword evidence="10" id="KW-0813">Transport</keyword>
<dbReference type="PRINTS" id="PR00783">
    <property type="entry name" value="MINTRINSICP"/>
</dbReference>
<keyword evidence="4" id="KW-0597">Phosphoprotein</keyword>
<evidence type="ECO:0000256" key="8">
    <source>
        <dbReference type="ARBA" id="ARBA00023136"/>
    </source>
</evidence>
<dbReference type="EMBL" id="SCEB01214973">
    <property type="protein sequence ID" value="RXM31975.1"/>
    <property type="molecule type" value="Genomic_DNA"/>
</dbReference>
<dbReference type="PANTHER" id="PTHR19139:SF34">
    <property type="entry name" value="AQUAPORIN-4"/>
    <property type="match status" value="1"/>
</dbReference>
<dbReference type="Gene3D" id="1.20.1080.10">
    <property type="entry name" value="Glycerol uptake facilitator protein"/>
    <property type="match status" value="1"/>
</dbReference>
<keyword evidence="13" id="KW-1185">Reference proteome</keyword>
<evidence type="ECO:0000256" key="2">
    <source>
        <dbReference type="ARBA" id="ARBA00006175"/>
    </source>
</evidence>
<sequence length="257" mass="27344">MPDEKLELSQTTTTFIEENQKVARTPSRYEEFIQPCVAELIASIIFVFIGSVSVIENVESAGRLQPALVHGLTVAVLVAIFAEVSGGQFNPVLTVAIYLVGGIDLMMAIAYIIVQMIGGLIGAALAKMMTSRVKFANAAGAAFTVVKSNDQIAAAVFGEIAMTCFVVMVVCMGAVNSKSKTPLVPFCIGCTVIVNVLAGGDVSGTCLNPARAFGPAVMANYWSYHWIYWIGPLVGALLAAGLMRLLLGDEKIRLFMK</sequence>
<reference evidence="12 13" key="1">
    <citation type="submission" date="2019-01" db="EMBL/GenBank/DDBJ databases">
        <title>Draft Genome and Complete Hox-Cluster Characterization of the Sterlet Sturgeon (Acipenser ruthenus).</title>
        <authorList>
            <person name="Wei Q."/>
        </authorList>
    </citation>
    <scope>NUCLEOTIDE SEQUENCE [LARGE SCALE GENOMIC DNA]</scope>
    <source>
        <strain evidence="12">WHYD16114868_AA</strain>
        <tissue evidence="12">Blood</tissue>
    </source>
</reference>
<evidence type="ECO:0000313" key="13">
    <source>
        <dbReference type="Proteomes" id="UP000289886"/>
    </source>
</evidence>
<name>A0A444U9Y0_ACIRT</name>
<comment type="subcellular location">
    <subcellularLocation>
        <location evidence="1">Basolateral cell membrane</location>
        <topology evidence="1">Multi-pass membrane protein</topology>
    </subcellularLocation>
</comment>
<proteinExistence type="inferred from homology"/>
<dbReference type="GO" id="GO:0015250">
    <property type="term" value="F:water channel activity"/>
    <property type="evidence" value="ECO:0007669"/>
    <property type="project" value="TreeGrafter"/>
</dbReference>
<evidence type="ECO:0000313" key="12">
    <source>
        <dbReference type="EMBL" id="RXM31975.1"/>
    </source>
</evidence>
<gene>
    <name evidence="12" type="ORF">EOD39_1586</name>
</gene>
<evidence type="ECO:0000256" key="6">
    <source>
        <dbReference type="ARBA" id="ARBA00022737"/>
    </source>
</evidence>
<evidence type="ECO:0000256" key="1">
    <source>
        <dbReference type="ARBA" id="ARBA00004554"/>
    </source>
</evidence>
<accession>A0A444U9Y0</accession>
<keyword evidence="3" id="KW-1003">Cell membrane</keyword>
<dbReference type="Pfam" id="PF00230">
    <property type="entry name" value="MIP"/>
    <property type="match status" value="1"/>
</dbReference>
<keyword evidence="7 11" id="KW-1133">Transmembrane helix</keyword>
<evidence type="ECO:0000256" key="5">
    <source>
        <dbReference type="ARBA" id="ARBA00022692"/>
    </source>
</evidence>
<organism evidence="12 13">
    <name type="scientific">Acipenser ruthenus</name>
    <name type="common">Sterlet sturgeon</name>
    <dbReference type="NCBI Taxonomy" id="7906"/>
    <lineage>
        <taxon>Eukaryota</taxon>
        <taxon>Metazoa</taxon>
        <taxon>Chordata</taxon>
        <taxon>Craniata</taxon>
        <taxon>Vertebrata</taxon>
        <taxon>Euteleostomi</taxon>
        <taxon>Actinopterygii</taxon>
        <taxon>Chondrostei</taxon>
        <taxon>Acipenseriformes</taxon>
        <taxon>Acipenseridae</taxon>
        <taxon>Acipenser</taxon>
    </lineage>
</organism>
<dbReference type="GO" id="GO:0016323">
    <property type="term" value="C:basolateral plasma membrane"/>
    <property type="evidence" value="ECO:0007669"/>
    <property type="project" value="UniProtKB-SubCell"/>
</dbReference>
<comment type="similarity">
    <text evidence="2 10">Belongs to the MIP/aquaporin (TC 1.A.8) family.</text>
</comment>
<dbReference type="SUPFAM" id="SSF81338">
    <property type="entry name" value="Aquaporin-like"/>
    <property type="match status" value="1"/>
</dbReference>
<dbReference type="Proteomes" id="UP000289886">
    <property type="component" value="Unassembled WGS sequence"/>
</dbReference>
<dbReference type="FunFam" id="1.20.1080.10:FF:000019">
    <property type="entry name" value="AQuaPorin or aquaglyceroporin related"/>
    <property type="match status" value="1"/>
</dbReference>
<feature type="transmembrane region" description="Helical" evidence="11">
    <location>
        <begin position="32"/>
        <end position="55"/>
    </location>
</feature>
<feature type="transmembrane region" description="Helical" evidence="11">
    <location>
        <begin position="67"/>
        <end position="89"/>
    </location>
</feature>
<dbReference type="InterPro" id="IPR000425">
    <property type="entry name" value="MIP"/>
</dbReference>
<dbReference type="PANTHER" id="PTHR19139">
    <property type="entry name" value="AQUAPORIN TRANSPORTER"/>
    <property type="match status" value="1"/>
</dbReference>
<keyword evidence="6" id="KW-0677">Repeat</keyword>
<dbReference type="InterPro" id="IPR023277">
    <property type="entry name" value="Aquaporin_8"/>
</dbReference>
<evidence type="ECO:0000256" key="9">
    <source>
        <dbReference type="ARBA" id="ARBA00023180"/>
    </source>
</evidence>
<keyword evidence="9" id="KW-0325">Glycoprotein</keyword>
<evidence type="ECO:0000256" key="10">
    <source>
        <dbReference type="RuleBase" id="RU000477"/>
    </source>
</evidence>
<protein>
    <submittedName>
        <fullName evidence="12">Aquaporin-8</fullName>
    </submittedName>
</protein>
<evidence type="ECO:0000256" key="11">
    <source>
        <dbReference type="SAM" id="Phobius"/>
    </source>
</evidence>
<feature type="transmembrane region" description="Helical" evidence="11">
    <location>
        <begin position="95"/>
        <end position="125"/>
    </location>
</feature>
<evidence type="ECO:0000256" key="3">
    <source>
        <dbReference type="ARBA" id="ARBA00022475"/>
    </source>
</evidence>
<evidence type="ECO:0000256" key="4">
    <source>
        <dbReference type="ARBA" id="ARBA00022553"/>
    </source>
</evidence>
<keyword evidence="5 10" id="KW-0812">Transmembrane</keyword>
<comment type="caution">
    <text evidence="12">The sequence shown here is derived from an EMBL/GenBank/DDBJ whole genome shotgun (WGS) entry which is preliminary data.</text>
</comment>